<dbReference type="InterPro" id="IPR055469">
    <property type="entry name" value="DUF7041"/>
</dbReference>
<dbReference type="Pfam" id="PF23055">
    <property type="entry name" value="DUF7041"/>
    <property type="match status" value="1"/>
</dbReference>
<evidence type="ECO:0000313" key="4">
    <source>
        <dbReference type="Proteomes" id="UP000479190"/>
    </source>
</evidence>
<evidence type="ECO:0000259" key="2">
    <source>
        <dbReference type="Pfam" id="PF23055"/>
    </source>
</evidence>
<feature type="region of interest" description="Disordered" evidence="1">
    <location>
        <begin position="209"/>
        <end position="249"/>
    </location>
</feature>
<feature type="region of interest" description="Disordered" evidence="1">
    <location>
        <begin position="1"/>
        <end position="41"/>
    </location>
</feature>
<sequence>MGLGRSPVKPSPYSLRSGGSPITVDSDIASENGNSATMTEAAQSTVSLEDFDKLRDDMISRVEALFAEQSSHGGAAQRGSSAAEQLALLSGALRAPQKPEIRTRSFWRSAPRIWFNTLEEHFVAKNIVDDADKYMYAMSNLDEDLIATVSSAIDSASAGDRYEKLKDALVRKFTVSDSENLKNILAGSDRITISRSPRRGLTKLAIDGAQHSHDEVRSENHTHKRAPDAGAKAQLERMMAPEARTTLTR</sequence>
<dbReference type="OrthoDB" id="6621317at2759"/>
<organism evidence="3 4">
    <name type="scientific">Trichogramma brassicae</name>
    <dbReference type="NCBI Taxonomy" id="86971"/>
    <lineage>
        <taxon>Eukaryota</taxon>
        <taxon>Metazoa</taxon>
        <taxon>Ecdysozoa</taxon>
        <taxon>Arthropoda</taxon>
        <taxon>Hexapoda</taxon>
        <taxon>Insecta</taxon>
        <taxon>Pterygota</taxon>
        <taxon>Neoptera</taxon>
        <taxon>Endopterygota</taxon>
        <taxon>Hymenoptera</taxon>
        <taxon>Apocrita</taxon>
        <taxon>Proctotrupomorpha</taxon>
        <taxon>Chalcidoidea</taxon>
        <taxon>Trichogrammatidae</taxon>
        <taxon>Trichogramma</taxon>
    </lineage>
</organism>
<dbReference type="PANTHER" id="PTHR33327">
    <property type="entry name" value="ENDONUCLEASE"/>
    <property type="match status" value="1"/>
</dbReference>
<feature type="compositionally biased region" description="Basic and acidic residues" evidence="1">
    <location>
        <begin position="210"/>
        <end position="227"/>
    </location>
</feature>
<feature type="domain" description="DUF7041" evidence="2">
    <location>
        <begin position="104"/>
        <end position="185"/>
    </location>
</feature>
<dbReference type="Proteomes" id="UP000479190">
    <property type="component" value="Unassembled WGS sequence"/>
</dbReference>
<keyword evidence="4" id="KW-1185">Reference proteome</keyword>
<evidence type="ECO:0000313" key="3">
    <source>
        <dbReference type="EMBL" id="CAB0030808.1"/>
    </source>
</evidence>
<proteinExistence type="predicted"/>
<name>A0A6H5HYD5_9HYME</name>
<evidence type="ECO:0000256" key="1">
    <source>
        <dbReference type="SAM" id="MobiDB-lite"/>
    </source>
</evidence>
<gene>
    <name evidence="3" type="ORF">TBRA_LOCUS2795</name>
</gene>
<protein>
    <recommendedName>
        <fullName evidence="2">DUF7041 domain-containing protein</fullName>
    </recommendedName>
</protein>
<reference evidence="3 4" key="1">
    <citation type="submission" date="2020-02" db="EMBL/GenBank/DDBJ databases">
        <authorList>
            <person name="Ferguson B K."/>
        </authorList>
    </citation>
    <scope>NUCLEOTIDE SEQUENCE [LARGE SCALE GENOMIC DNA]</scope>
</reference>
<dbReference type="EMBL" id="CADCXV010000546">
    <property type="protein sequence ID" value="CAB0030808.1"/>
    <property type="molecule type" value="Genomic_DNA"/>
</dbReference>
<dbReference type="AlphaFoldDB" id="A0A6H5HYD5"/>
<feature type="compositionally biased region" description="Polar residues" evidence="1">
    <location>
        <begin position="29"/>
        <end position="41"/>
    </location>
</feature>
<accession>A0A6H5HYD5</accession>
<dbReference type="PANTHER" id="PTHR33327:SF3">
    <property type="entry name" value="RNA-DIRECTED DNA POLYMERASE"/>
    <property type="match status" value="1"/>
</dbReference>